<dbReference type="Proteomes" id="UP000713596">
    <property type="component" value="Unassembled WGS sequence"/>
</dbReference>
<reference evidence="1" key="1">
    <citation type="journal article" date="2021" name="PeerJ">
        <title>Extensive microbial diversity within the chicken gut microbiome revealed by metagenomics and culture.</title>
        <authorList>
            <person name="Gilroy R."/>
            <person name="Ravi A."/>
            <person name="Getino M."/>
            <person name="Pursley I."/>
            <person name="Horton D.L."/>
            <person name="Alikhan N.F."/>
            <person name="Baker D."/>
            <person name="Gharbi K."/>
            <person name="Hall N."/>
            <person name="Watson M."/>
            <person name="Adriaenssens E.M."/>
            <person name="Foster-Nyarko E."/>
            <person name="Jarju S."/>
            <person name="Secka A."/>
            <person name="Antonio M."/>
            <person name="Oren A."/>
            <person name="Chaudhuri R.R."/>
            <person name="La Ragione R."/>
            <person name="Hildebrand F."/>
            <person name="Pallen M.J."/>
        </authorList>
    </citation>
    <scope>NUCLEOTIDE SEQUENCE</scope>
    <source>
        <strain evidence="1">B5_2728</strain>
    </source>
</reference>
<gene>
    <name evidence="1" type="ORF">H9882_03010</name>
</gene>
<dbReference type="EMBL" id="JAHLFP010000020">
    <property type="protein sequence ID" value="MBU3805845.1"/>
    <property type="molecule type" value="Genomic_DNA"/>
</dbReference>
<sequence>MQFDLKRFFQNGREPYRGELSFDLSDYDFPGYRVTNPVTGLFTAAPTMEGVQIHLEANAQVETECARCLAPVQEDYRLERDWLVRQQDLEDEWFELPLDEAGKLDVQELVCEELVVEVPAVLLCSADCQGLCHVCGNPKATGDCTCCQEGSTTPVDERLAILKQLLN</sequence>
<dbReference type="InterPro" id="IPR003772">
    <property type="entry name" value="YceD"/>
</dbReference>
<organism evidence="1 2">
    <name type="scientific">Candidatus Allofournierella pullistercoris</name>
    <dbReference type="NCBI Taxonomy" id="2838597"/>
    <lineage>
        <taxon>Bacteria</taxon>
        <taxon>Bacillati</taxon>
        <taxon>Bacillota</taxon>
        <taxon>Clostridia</taxon>
        <taxon>Eubacteriales</taxon>
        <taxon>Oscillospiraceae</taxon>
        <taxon>Allofournierella</taxon>
    </lineage>
</organism>
<dbReference type="AlphaFoldDB" id="A0A948T1V8"/>
<accession>A0A948T1V8</accession>
<dbReference type="Pfam" id="PF02620">
    <property type="entry name" value="YceD"/>
    <property type="match status" value="1"/>
</dbReference>
<evidence type="ECO:0000313" key="1">
    <source>
        <dbReference type="EMBL" id="MBU3805845.1"/>
    </source>
</evidence>
<proteinExistence type="predicted"/>
<reference evidence="1" key="2">
    <citation type="submission" date="2021-04" db="EMBL/GenBank/DDBJ databases">
        <authorList>
            <person name="Gilroy R."/>
        </authorList>
    </citation>
    <scope>NUCLEOTIDE SEQUENCE</scope>
    <source>
        <strain evidence="1">B5_2728</strain>
    </source>
</reference>
<protein>
    <submittedName>
        <fullName evidence="1">DUF177 domain-containing protein</fullName>
    </submittedName>
</protein>
<name>A0A948T1V8_9FIRM</name>
<comment type="caution">
    <text evidence="1">The sequence shown here is derived from an EMBL/GenBank/DDBJ whole genome shotgun (WGS) entry which is preliminary data.</text>
</comment>
<evidence type="ECO:0000313" key="2">
    <source>
        <dbReference type="Proteomes" id="UP000713596"/>
    </source>
</evidence>